<organism evidence="1 2">
    <name type="scientific">Caballeronia novacaledonica</name>
    <dbReference type="NCBI Taxonomy" id="1544861"/>
    <lineage>
        <taxon>Bacteria</taxon>
        <taxon>Pseudomonadati</taxon>
        <taxon>Pseudomonadota</taxon>
        <taxon>Betaproteobacteria</taxon>
        <taxon>Burkholderiales</taxon>
        <taxon>Burkholderiaceae</taxon>
        <taxon>Caballeronia</taxon>
    </lineage>
</organism>
<sequence length="73" mass="8457">MEKTMTEWYPPHVKPVRVGVYMTNALGGRFQYWNGERWGGYASYERAAVDPQTARLESRFQCVEWRGLTAPAT</sequence>
<dbReference type="EMBL" id="BPUR01000041">
    <property type="protein sequence ID" value="GJH22471.1"/>
    <property type="molecule type" value="Genomic_DNA"/>
</dbReference>
<keyword evidence="2" id="KW-1185">Reference proteome</keyword>
<comment type="caution">
    <text evidence="1">The sequence shown here is derived from an EMBL/GenBank/DDBJ whole genome shotgun (WGS) entry which is preliminary data.</text>
</comment>
<name>A0ACB5R5K5_9BURK</name>
<reference evidence="1" key="1">
    <citation type="submission" date="2021-09" db="EMBL/GenBank/DDBJ databases">
        <title>Isolation and characterization of 3-chlorobenzoate degrading bacteria from soils in Shizuoka.</title>
        <authorList>
            <person name="Ifat A."/>
            <person name="Ogawa N."/>
            <person name="Kimbara K."/>
            <person name="Moriuchi R."/>
            <person name="Dohra H."/>
            <person name="Shintani M."/>
        </authorList>
    </citation>
    <scope>NUCLEOTIDE SEQUENCE</scope>
    <source>
        <strain evidence="1">19CS2-2</strain>
    </source>
</reference>
<proteinExistence type="predicted"/>
<evidence type="ECO:0000313" key="2">
    <source>
        <dbReference type="Proteomes" id="UP001055013"/>
    </source>
</evidence>
<dbReference type="Proteomes" id="UP001055013">
    <property type="component" value="Unassembled WGS sequence"/>
</dbReference>
<evidence type="ECO:0000313" key="1">
    <source>
        <dbReference type="EMBL" id="GJH22471.1"/>
    </source>
</evidence>
<gene>
    <name evidence="1" type="ORF">CBA19CS22_38035</name>
</gene>
<protein>
    <submittedName>
        <fullName evidence="1">Uncharacterized protein</fullName>
    </submittedName>
</protein>
<accession>A0ACB5R5K5</accession>